<dbReference type="AlphaFoldDB" id="A0A9P5ZTK7"/>
<comment type="caution">
    <text evidence="2">The sequence shown here is derived from an EMBL/GenBank/DDBJ whole genome shotgun (WGS) entry which is preliminary data.</text>
</comment>
<proteinExistence type="predicted"/>
<evidence type="ECO:0000256" key="1">
    <source>
        <dbReference type="SAM" id="MobiDB-lite"/>
    </source>
</evidence>
<sequence>MSTIIAYNVSFQQAITVTFTKLQQQLLAHVAASTGLTWFMENQKEMYTFTKRASNRKFKQEIEAKWLIMRMLSALKEKMDKLVREFFDNLCTKTACTVAEPAQELQKWQQSEGGQADQSSMDSGKKREWIAEAKDTMEVDGTGPLGMPKAQAPKEKVLTPMKFDLVHGQLKGNVHIHQEGIEQEIQAGDRSANGHNTIQIHPLPPFFTSLYPSAGTASSIIAITSLSIPFNSAATFTVSNAFSIIGAQVANCSLPPAPSQVRATSEDVNMDLASSPTVVASIITVQEPTPHGNTALANLSHALAQLQVPPLQMTRAWSATSTETLCQSTRSMSQTSTPDDSKAAKRKATGSALIKTKQMKK</sequence>
<dbReference type="Proteomes" id="UP000807025">
    <property type="component" value="Unassembled WGS sequence"/>
</dbReference>
<organism evidence="2 3">
    <name type="scientific">Pleurotus eryngii</name>
    <name type="common">Boletus of the steppes</name>
    <dbReference type="NCBI Taxonomy" id="5323"/>
    <lineage>
        <taxon>Eukaryota</taxon>
        <taxon>Fungi</taxon>
        <taxon>Dikarya</taxon>
        <taxon>Basidiomycota</taxon>
        <taxon>Agaricomycotina</taxon>
        <taxon>Agaricomycetes</taxon>
        <taxon>Agaricomycetidae</taxon>
        <taxon>Agaricales</taxon>
        <taxon>Pleurotineae</taxon>
        <taxon>Pleurotaceae</taxon>
        <taxon>Pleurotus</taxon>
    </lineage>
</organism>
<name>A0A9P5ZTK7_PLEER</name>
<accession>A0A9P5ZTK7</accession>
<evidence type="ECO:0000313" key="3">
    <source>
        <dbReference type="Proteomes" id="UP000807025"/>
    </source>
</evidence>
<evidence type="ECO:0000313" key="2">
    <source>
        <dbReference type="EMBL" id="KAF9493262.1"/>
    </source>
</evidence>
<keyword evidence="3" id="KW-1185">Reference proteome</keyword>
<reference evidence="2" key="1">
    <citation type="submission" date="2020-11" db="EMBL/GenBank/DDBJ databases">
        <authorList>
            <consortium name="DOE Joint Genome Institute"/>
            <person name="Ahrendt S."/>
            <person name="Riley R."/>
            <person name="Andreopoulos W."/>
            <person name="Labutti K."/>
            <person name="Pangilinan J."/>
            <person name="Ruiz-Duenas F.J."/>
            <person name="Barrasa J.M."/>
            <person name="Sanchez-Garcia M."/>
            <person name="Camarero S."/>
            <person name="Miyauchi S."/>
            <person name="Serrano A."/>
            <person name="Linde D."/>
            <person name="Babiker R."/>
            <person name="Drula E."/>
            <person name="Ayuso-Fernandez I."/>
            <person name="Pacheco R."/>
            <person name="Padilla G."/>
            <person name="Ferreira P."/>
            <person name="Barriuso J."/>
            <person name="Kellner H."/>
            <person name="Castanera R."/>
            <person name="Alfaro M."/>
            <person name="Ramirez L."/>
            <person name="Pisabarro A.G."/>
            <person name="Kuo A."/>
            <person name="Tritt A."/>
            <person name="Lipzen A."/>
            <person name="He G."/>
            <person name="Yan M."/>
            <person name="Ng V."/>
            <person name="Cullen D."/>
            <person name="Martin F."/>
            <person name="Rosso M.-N."/>
            <person name="Henrissat B."/>
            <person name="Hibbett D."/>
            <person name="Martinez A.T."/>
            <person name="Grigoriev I.V."/>
        </authorList>
    </citation>
    <scope>NUCLEOTIDE SEQUENCE</scope>
    <source>
        <strain evidence="2">ATCC 90797</strain>
    </source>
</reference>
<feature type="compositionally biased region" description="Polar residues" evidence="1">
    <location>
        <begin position="326"/>
        <end position="338"/>
    </location>
</feature>
<gene>
    <name evidence="2" type="ORF">BDN71DRAFT_1432614</name>
</gene>
<feature type="region of interest" description="Disordered" evidence="1">
    <location>
        <begin position="326"/>
        <end position="361"/>
    </location>
</feature>
<protein>
    <submittedName>
        <fullName evidence="2">Uncharacterized protein</fullName>
    </submittedName>
</protein>
<dbReference type="EMBL" id="MU154588">
    <property type="protein sequence ID" value="KAF9493262.1"/>
    <property type="molecule type" value="Genomic_DNA"/>
</dbReference>